<evidence type="ECO:0000313" key="4">
    <source>
        <dbReference type="Proteomes" id="UP000263012"/>
    </source>
</evidence>
<feature type="domain" description="Alpha-galactosidase NEW3" evidence="2">
    <location>
        <begin position="511"/>
        <end position="583"/>
    </location>
</feature>
<dbReference type="InterPro" id="IPR018905">
    <property type="entry name" value="A-galactase_NEW3"/>
</dbReference>
<feature type="transmembrane region" description="Helical" evidence="1">
    <location>
        <begin position="612"/>
        <end position="635"/>
    </location>
</feature>
<dbReference type="Proteomes" id="UP000263012">
    <property type="component" value="Chromosome"/>
</dbReference>
<keyword evidence="1" id="KW-1133">Transmembrane helix</keyword>
<evidence type="ECO:0000256" key="1">
    <source>
        <dbReference type="SAM" id="Phobius"/>
    </source>
</evidence>
<proteinExistence type="predicted"/>
<dbReference type="KEGG" id="hdf:AArcSl_1795"/>
<keyword evidence="4" id="KW-1185">Reference proteome</keyword>
<evidence type="ECO:0000259" key="2">
    <source>
        <dbReference type="Pfam" id="PF10633"/>
    </source>
</evidence>
<dbReference type="AlphaFoldDB" id="A0A343TK00"/>
<organism evidence="3 4">
    <name type="scientific">Halalkaliarchaeum desulfuricum</name>
    <dbReference type="NCBI Taxonomy" id="2055893"/>
    <lineage>
        <taxon>Archaea</taxon>
        <taxon>Methanobacteriati</taxon>
        <taxon>Methanobacteriota</taxon>
        <taxon>Stenosarchaea group</taxon>
        <taxon>Halobacteria</taxon>
        <taxon>Halobacteriales</taxon>
        <taxon>Haloferacaceae</taxon>
        <taxon>Halalkaliarchaeum</taxon>
    </lineage>
</organism>
<dbReference type="PANTHER" id="PTHR35902:SF3">
    <property type="entry name" value="NPCBM-ASSOCIATED, NEW3 DOMAIN OF ALPHA-GALACTOSIDASE"/>
    <property type="match status" value="1"/>
</dbReference>
<dbReference type="RefSeq" id="WP_119817982.1">
    <property type="nucleotide sequence ID" value="NZ_CP025066.1"/>
</dbReference>
<keyword evidence="1" id="KW-0812">Transmembrane</keyword>
<dbReference type="Pfam" id="PF10633">
    <property type="entry name" value="NPCBM_assoc"/>
    <property type="match status" value="1"/>
</dbReference>
<accession>A0A343TK00</accession>
<protein>
    <submittedName>
        <fullName evidence="3">S-layer protein</fullName>
    </submittedName>
</protein>
<dbReference type="PANTHER" id="PTHR35902">
    <property type="entry name" value="S-LAYER DOMAIN-LIKE PROTEIN-RELATED"/>
    <property type="match status" value="1"/>
</dbReference>
<gene>
    <name evidence="3" type="ORF">AArcSl_1795</name>
</gene>
<dbReference type="OrthoDB" id="56770at2157"/>
<sequence length="637" mass="67988">MHSRTVLAVVALVVVGLLAGVTVVGAQGQYVSGEPELSVFAPDPALIPGETNSLELQVANDGTQRWGPAAQRDQVTTARSVQLEVRDGGTPFAVETERQSIGSLPDGDVRSIPVAVRVPADVEPGTYSLDVRLRYSHVAQSDPGSGVVQERTRRVTRTIDVKVEERPRFQLHGIESDAQIGGAGSVAVEVENTGEEPARDIAVGLESTSPNVGFGEAQRDTARIERLDPGEATIVEYDVAVRDGTAVRNYTLDGTVEFTDPDGIRGIEDGLSVGFSPLDAQGLDIGIQRSTLRVGEVGTIAGTVQNDGPLPVEDVSIAPADGSLLEAQSGPYAVGDLDVDESATFRLRVAVPETADAVPQRIDLATSYRTDGERDRMTTDPVSVQIDEQEFDVALEESTLRVGETGEIVGTINNDGPVAVDGVTVTLGDGEFEPRSRTYAVGSLEPGETADFRFRATVPAGTDATPQRIDVTTTYRTAAGHDRAVTDPIRVPVAERRDAVAVTAVDPTFVAGGDGTLALEVTNQRDVEIRDVRLRLSVEDPLESDFTTTIVPSLAPGETDRVAFDLEVDSDAPPSQYPAVLDVEYLDPDDETQTVRPLTLSVSVTEDPDEPFLAIEILAFIAVMILVVAAFVWLYRR</sequence>
<reference evidence="4" key="1">
    <citation type="submission" date="2017-11" db="EMBL/GenBank/DDBJ databases">
        <title>Phenotypic and genomic properties of facultatively anaerobic sulfur-reducing natronoarchaea from hypersaline soda lakes.</title>
        <authorList>
            <person name="Sorokin D.Y."/>
            <person name="Kublanov I.V."/>
            <person name="Roman P."/>
            <person name="Sinninghe Damste J.S."/>
            <person name="Golyshin P.N."/>
            <person name="Rojo D."/>
            <person name="Ciordia S."/>
            <person name="Mena M.D.C."/>
            <person name="Ferrer M."/>
            <person name="Messina E."/>
            <person name="Smedile F."/>
            <person name="La Spada G."/>
            <person name="La Cono V."/>
            <person name="Yakimov M.M."/>
        </authorList>
    </citation>
    <scope>NUCLEOTIDE SEQUENCE [LARGE SCALE GENOMIC DNA]</scope>
    <source>
        <strain evidence="4">AArc-Sl</strain>
    </source>
</reference>
<dbReference type="GeneID" id="37878150"/>
<keyword evidence="1" id="KW-0472">Membrane</keyword>
<name>A0A343TK00_9EURY</name>
<dbReference type="EMBL" id="CP025066">
    <property type="protein sequence ID" value="AUX09422.1"/>
    <property type="molecule type" value="Genomic_DNA"/>
</dbReference>
<evidence type="ECO:0000313" key="3">
    <source>
        <dbReference type="EMBL" id="AUX09422.1"/>
    </source>
</evidence>